<name>A0A8X6IH98_TRICU</name>
<reference evidence="1" key="1">
    <citation type="submission" date="2020-07" db="EMBL/GenBank/DDBJ databases">
        <title>Multicomponent nature underlies the extraordinary mechanical properties of spider dragline silk.</title>
        <authorList>
            <person name="Kono N."/>
            <person name="Nakamura H."/>
            <person name="Mori M."/>
            <person name="Yoshida Y."/>
            <person name="Ohtoshi R."/>
            <person name="Malay A.D."/>
            <person name="Moran D.A.P."/>
            <person name="Tomita M."/>
            <person name="Numata K."/>
            <person name="Arakawa K."/>
        </authorList>
    </citation>
    <scope>NUCLEOTIDE SEQUENCE</scope>
</reference>
<comment type="caution">
    <text evidence="1">The sequence shown here is derived from an EMBL/GenBank/DDBJ whole genome shotgun (WGS) entry which is preliminary data.</text>
</comment>
<accession>A0A8X6IH98</accession>
<dbReference type="EMBL" id="BMAO01001967">
    <property type="protein sequence ID" value="GFQ77175.1"/>
    <property type="molecule type" value="Genomic_DNA"/>
</dbReference>
<gene>
    <name evidence="1" type="primary">SETMAR_4</name>
    <name evidence="1" type="ORF">TNCT_689941</name>
</gene>
<proteinExistence type="predicted"/>
<dbReference type="Gene3D" id="3.30.420.10">
    <property type="entry name" value="Ribonuclease H-like superfamily/Ribonuclease H"/>
    <property type="match status" value="1"/>
</dbReference>
<dbReference type="Proteomes" id="UP000887116">
    <property type="component" value="Unassembled WGS sequence"/>
</dbReference>
<dbReference type="OrthoDB" id="616263at2759"/>
<dbReference type="PANTHER" id="PTHR46060">
    <property type="entry name" value="MARINER MOS1 TRANSPOSASE-LIKE PROTEIN"/>
    <property type="match status" value="1"/>
</dbReference>
<protein>
    <submittedName>
        <fullName evidence="1">Histone-lysine N-methyltransferase SETMAR</fullName>
    </submittedName>
</protein>
<dbReference type="InterPro" id="IPR036397">
    <property type="entry name" value="RNaseH_sf"/>
</dbReference>
<dbReference type="PANTHER" id="PTHR46060:SF1">
    <property type="entry name" value="MARINER MOS1 TRANSPOSASE-LIKE PROTEIN"/>
    <property type="match status" value="1"/>
</dbReference>
<evidence type="ECO:0000313" key="1">
    <source>
        <dbReference type="EMBL" id="GFQ77175.1"/>
    </source>
</evidence>
<organism evidence="1 2">
    <name type="scientific">Trichonephila clavata</name>
    <name type="common">Joro spider</name>
    <name type="synonym">Nephila clavata</name>
    <dbReference type="NCBI Taxonomy" id="2740835"/>
    <lineage>
        <taxon>Eukaryota</taxon>
        <taxon>Metazoa</taxon>
        <taxon>Ecdysozoa</taxon>
        <taxon>Arthropoda</taxon>
        <taxon>Chelicerata</taxon>
        <taxon>Arachnida</taxon>
        <taxon>Araneae</taxon>
        <taxon>Araneomorphae</taxon>
        <taxon>Entelegynae</taxon>
        <taxon>Araneoidea</taxon>
        <taxon>Nephilidae</taxon>
        <taxon>Trichonephila</taxon>
    </lineage>
</organism>
<sequence>MEVTRVEQRAYIKIAILRERNAMECHSELVEALGNNALSYRTRWVGKFQQGRVSTSDEQRSDRPVSVRTDLARTVIEQLMDEDRRWTLLELERASGIEKRTVHRILRNELHPHKILARWVPHALTEIQRWLRYAICSDHFARWQPDGDQFLSRIITIDEFWARAYEPELKRQFAEW</sequence>
<evidence type="ECO:0000313" key="2">
    <source>
        <dbReference type="Proteomes" id="UP000887116"/>
    </source>
</evidence>
<dbReference type="GO" id="GO:0003676">
    <property type="term" value="F:nucleic acid binding"/>
    <property type="evidence" value="ECO:0007669"/>
    <property type="project" value="InterPro"/>
</dbReference>
<dbReference type="InterPro" id="IPR052709">
    <property type="entry name" value="Transposase-MT_Hybrid"/>
</dbReference>
<dbReference type="AlphaFoldDB" id="A0A8X6IH98"/>
<keyword evidence="2" id="KW-1185">Reference proteome</keyword>